<dbReference type="InterPro" id="IPR036388">
    <property type="entry name" value="WH-like_DNA-bd_sf"/>
</dbReference>
<evidence type="ECO:0000256" key="1">
    <source>
        <dbReference type="ARBA" id="ARBA00023125"/>
    </source>
</evidence>
<dbReference type="SMART" id="SM00862">
    <property type="entry name" value="Trans_reg_C"/>
    <property type="match status" value="1"/>
</dbReference>
<reference evidence="4 5" key="1">
    <citation type="submission" date="2020-02" db="EMBL/GenBank/DDBJ databases">
        <title>Whole genome PO2S7.</title>
        <authorList>
            <person name="Singha K.M."/>
        </authorList>
    </citation>
    <scope>NUCLEOTIDE SEQUENCE [LARGE SCALE GENOMIC DNA]</scope>
    <source>
        <strain evidence="4 5">PO2S7</strain>
    </source>
</reference>
<dbReference type="Gene3D" id="1.25.40.10">
    <property type="entry name" value="Tetratricopeptide repeat domain"/>
    <property type="match status" value="1"/>
</dbReference>
<evidence type="ECO:0000313" key="5">
    <source>
        <dbReference type="Proteomes" id="UP000503580"/>
    </source>
</evidence>
<proteinExistence type="predicted"/>
<dbReference type="SUPFAM" id="SSF48452">
    <property type="entry name" value="TPR-like"/>
    <property type="match status" value="1"/>
</dbReference>
<dbReference type="PROSITE" id="PS51755">
    <property type="entry name" value="OMPR_PHOB"/>
    <property type="match status" value="1"/>
</dbReference>
<dbReference type="Pfam" id="PF00486">
    <property type="entry name" value="Trans_reg_C"/>
    <property type="match status" value="1"/>
</dbReference>
<dbReference type="EMBL" id="CP050321">
    <property type="protein sequence ID" value="QIR27177.1"/>
    <property type="molecule type" value="Genomic_DNA"/>
</dbReference>
<dbReference type="KEGG" id="kgn:GY169_10355"/>
<keyword evidence="5" id="KW-1185">Reference proteome</keyword>
<dbReference type="RefSeq" id="WP_167575697.1">
    <property type="nucleotide sequence ID" value="NZ_CP050321.1"/>
</dbReference>
<organism evidence="4 5">
    <name type="scientific">Kluyvera genomosp. 3</name>
    <dbReference type="NCBI Taxonomy" id="2774055"/>
    <lineage>
        <taxon>Bacteria</taxon>
        <taxon>Pseudomonadati</taxon>
        <taxon>Pseudomonadota</taxon>
        <taxon>Gammaproteobacteria</taxon>
        <taxon>Enterobacterales</taxon>
        <taxon>Enterobacteriaceae</taxon>
        <taxon>Kluyvera</taxon>
    </lineage>
</organism>
<feature type="domain" description="OmpR/PhoB-type" evidence="3">
    <location>
        <begin position="1"/>
        <end position="99"/>
    </location>
</feature>
<dbReference type="Gene3D" id="1.10.10.10">
    <property type="entry name" value="Winged helix-like DNA-binding domain superfamily/Winged helix DNA-binding domain"/>
    <property type="match status" value="1"/>
</dbReference>
<evidence type="ECO:0000259" key="3">
    <source>
        <dbReference type="PROSITE" id="PS51755"/>
    </source>
</evidence>
<name>A0A6G9RLI7_9ENTR</name>
<sequence>MDSICYKFEGFKFRYGRLVNSEMNEITLAPKESAVLKLLLERANEVVTKEDFVRLVWKGGIVSDESLTRCIYVLRRILGHSHSKRFIETVYGKGYRFVFDVQIADDDVSLDDTPTPVLQPPASGNPSIALFPFEMENNKLSISLHDMLVERLQRIKMKSSVSMHVISSFVTRAYRDYSDFLLAIEKSNADYYITGAEVYSDDNCIIRLELVRAYDHSVLGREGVTLTGDHHLNFHAIFKMITILLSGIGVTIRDVNIATPVTEIGSEIIAEEKHQHYSTRTLRKHLDLICEEEGLRKHYVNKFHEAMAIYFSIVNHGIIKYSYLRDEINHIFKKMAAREQNKAIALALQGVLDEGDTAEEKFKLALLLYPGVAEVYYYYACYLVTNGDYYNALRMNNISIDLNKASYSARTLSLIIYYLMGDYSNVFEIGDKLLLTRSCFTSIVKGILALIYVRGGELKKAQHFTHAFEKVKSECDFIAYCYDEVQSKVKGNHTSHVPNAVERKAQESKYVACNP</sequence>
<gene>
    <name evidence="4" type="ORF">GY169_10355</name>
</gene>
<dbReference type="AlphaFoldDB" id="A0A6G9RLI7"/>
<keyword evidence="1 2" id="KW-0238">DNA-binding</keyword>
<feature type="DNA-binding region" description="OmpR/PhoB-type" evidence="2">
    <location>
        <begin position="1"/>
        <end position="99"/>
    </location>
</feature>
<dbReference type="Proteomes" id="UP000503580">
    <property type="component" value="Chromosome"/>
</dbReference>
<evidence type="ECO:0000313" key="4">
    <source>
        <dbReference type="EMBL" id="QIR27177.1"/>
    </source>
</evidence>
<dbReference type="InterPro" id="IPR016032">
    <property type="entry name" value="Sig_transdc_resp-reg_C-effctor"/>
</dbReference>
<dbReference type="GO" id="GO:0000160">
    <property type="term" value="P:phosphorelay signal transduction system"/>
    <property type="evidence" value="ECO:0007669"/>
    <property type="project" value="InterPro"/>
</dbReference>
<dbReference type="CDD" id="cd00383">
    <property type="entry name" value="trans_reg_C"/>
    <property type="match status" value="1"/>
</dbReference>
<dbReference type="GO" id="GO:0003677">
    <property type="term" value="F:DNA binding"/>
    <property type="evidence" value="ECO:0007669"/>
    <property type="project" value="UniProtKB-UniRule"/>
</dbReference>
<dbReference type="InterPro" id="IPR001867">
    <property type="entry name" value="OmpR/PhoB-type_DNA-bd"/>
</dbReference>
<accession>A0A6G9RLI7</accession>
<evidence type="ECO:0000256" key="2">
    <source>
        <dbReference type="PROSITE-ProRule" id="PRU01091"/>
    </source>
</evidence>
<dbReference type="InterPro" id="IPR011990">
    <property type="entry name" value="TPR-like_helical_dom_sf"/>
</dbReference>
<dbReference type="SUPFAM" id="SSF46894">
    <property type="entry name" value="C-terminal effector domain of the bipartite response regulators"/>
    <property type="match status" value="1"/>
</dbReference>
<dbReference type="GO" id="GO:0006355">
    <property type="term" value="P:regulation of DNA-templated transcription"/>
    <property type="evidence" value="ECO:0007669"/>
    <property type="project" value="InterPro"/>
</dbReference>
<protein>
    <recommendedName>
        <fullName evidence="3">OmpR/PhoB-type domain-containing protein</fullName>
    </recommendedName>
</protein>